<dbReference type="Pfam" id="PF12840">
    <property type="entry name" value="HTH_20"/>
    <property type="match status" value="1"/>
</dbReference>
<evidence type="ECO:0000313" key="6">
    <source>
        <dbReference type="Proteomes" id="UP000557392"/>
    </source>
</evidence>
<feature type="domain" description="HTH arsR-type" evidence="4">
    <location>
        <begin position="1"/>
        <end position="94"/>
    </location>
</feature>
<evidence type="ECO:0000256" key="1">
    <source>
        <dbReference type="ARBA" id="ARBA00023015"/>
    </source>
</evidence>
<keyword evidence="3" id="KW-0804">Transcription</keyword>
<dbReference type="PRINTS" id="PR00778">
    <property type="entry name" value="HTHARSR"/>
</dbReference>
<comment type="caution">
    <text evidence="5">The sequence shown here is derived from an EMBL/GenBank/DDBJ whole genome shotgun (WGS) entry which is preliminary data.</text>
</comment>
<sequence>MQENTAVSAFAALSLETRLHAVQLLAKTGADGLAAGEIARRLNIPQSTLSDHLGVLTRAGLISSERRSRSIIYRADGQILEELGEFLHQISLQGGNSHKA</sequence>
<dbReference type="AlphaFoldDB" id="A0A7W6NZB8"/>
<gene>
    <name evidence="5" type="ORF">GGR46_004066</name>
</gene>
<evidence type="ECO:0000259" key="4">
    <source>
        <dbReference type="PROSITE" id="PS50987"/>
    </source>
</evidence>
<dbReference type="PROSITE" id="PS50987">
    <property type="entry name" value="HTH_ARSR_2"/>
    <property type="match status" value="1"/>
</dbReference>
<proteinExistence type="predicted"/>
<dbReference type="PANTHER" id="PTHR43132:SF2">
    <property type="entry name" value="ARSENICAL RESISTANCE OPERON REPRESSOR ARSR-RELATED"/>
    <property type="match status" value="1"/>
</dbReference>
<dbReference type="CDD" id="cd00090">
    <property type="entry name" value="HTH_ARSR"/>
    <property type="match status" value="1"/>
</dbReference>
<reference evidence="5 6" key="1">
    <citation type="submission" date="2020-08" db="EMBL/GenBank/DDBJ databases">
        <title>Genomic Encyclopedia of Type Strains, Phase IV (KMG-IV): sequencing the most valuable type-strain genomes for metagenomic binning, comparative biology and taxonomic classification.</title>
        <authorList>
            <person name="Goeker M."/>
        </authorList>
    </citation>
    <scope>NUCLEOTIDE SEQUENCE [LARGE SCALE GENOMIC DNA]</scope>
    <source>
        <strain evidence="5 6">DSM 101806</strain>
    </source>
</reference>
<dbReference type="GO" id="GO:0003700">
    <property type="term" value="F:DNA-binding transcription factor activity"/>
    <property type="evidence" value="ECO:0007669"/>
    <property type="project" value="InterPro"/>
</dbReference>
<dbReference type="Gene3D" id="1.10.10.10">
    <property type="entry name" value="Winged helix-like DNA-binding domain superfamily/Winged helix DNA-binding domain"/>
    <property type="match status" value="1"/>
</dbReference>
<dbReference type="InterPro" id="IPR001845">
    <property type="entry name" value="HTH_ArsR_DNA-bd_dom"/>
</dbReference>
<evidence type="ECO:0000256" key="3">
    <source>
        <dbReference type="ARBA" id="ARBA00023163"/>
    </source>
</evidence>
<keyword evidence="6" id="KW-1185">Reference proteome</keyword>
<protein>
    <submittedName>
        <fullName evidence="5">DNA-binding transcriptional ArsR family regulator</fullName>
    </submittedName>
</protein>
<dbReference type="RefSeq" id="WP_183999779.1">
    <property type="nucleotide sequence ID" value="NZ_JACIEH010000003.1"/>
</dbReference>
<evidence type="ECO:0000313" key="5">
    <source>
        <dbReference type="EMBL" id="MBB4100494.1"/>
    </source>
</evidence>
<dbReference type="InterPro" id="IPR036390">
    <property type="entry name" value="WH_DNA-bd_sf"/>
</dbReference>
<dbReference type="SMART" id="SM00418">
    <property type="entry name" value="HTH_ARSR"/>
    <property type="match status" value="1"/>
</dbReference>
<keyword evidence="1" id="KW-0805">Transcription regulation</keyword>
<dbReference type="InterPro" id="IPR036388">
    <property type="entry name" value="WH-like_DNA-bd_sf"/>
</dbReference>
<dbReference type="PANTHER" id="PTHR43132">
    <property type="entry name" value="ARSENICAL RESISTANCE OPERON REPRESSOR ARSR-RELATED"/>
    <property type="match status" value="1"/>
</dbReference>
<dbReference type="NCBIfam" id="NF033788">
    <property type="entry name" value="HTH_metalloreg"/>
    <property type="match status" value="1"/>
</dbReference>
<accession>A0A7W6NZB8</accession>
<name>A0A7W6NZB8_9SPHN</name>
<dbReference type="EMBL" id="JACIEH010000003">
    <property type="protein sequence ID" value="MBB4100494.1"/>
    <property type="molecule type" value="Genomic_DNA"/>
</dbReference>
<dbReference type="GO" id="GO:0003677">
    <property type="term" value="F:DNA binding"/>
    <property type="evidence" value="ECO:0007669"/>
    <property type="project" value="UniProtKB-KW"/>
</dbReference>
<evidence type="ECO:0000256" key="2">
    <source>
        <dbReference type="ARBA" id="ARBA00023125"/>
    </source>
</evidence>
<dbReference type="SUPFAM" id="SSF46785">
    <property type="entry name" value="Winged helix' DNA-binding domain"/>
    <property type="match status" value="1"/>
</dbReference>
<organism evidence="5 6">
    <name type="scientific">Sphingomonas kyeonggiensis</name>
    <dbReference type="NCBI Taxonomy" id="1268553"/>
    <lineage>
        <taxon>Bacteria</taxon>
        <taxon>Pseudomonadati</taxon>
        <taxon>Pseudomonadota</taxon>
        <taxon>Alphaproteobacteria</taxon>
        <taxon>Sphingomonadales</taxon>
        <taxon>Sphingomonadaceae</taxon>
        <taxon>Sphingomonas</taxon>
    </lineage>
</organism>
<keyword evidence="2 5" id="KW-0238">DNA-binding</keyword>
<dbReference type="Proteomes" id="UP000557392">
    <property type="component" value="Unassembled WGS sequence"/>
</dbReference>
<dbReference type="InterPro" id="IPR011991">
    <property type="entry name" value="ArsR-like_HTH"/>
</dbReference>
<dbReference type="InterPro" id="IPR051011">
    <property type="entry name" value="Metal_resp_trans_reg"/>
</dbReference>